<evidence type="ECO:0000313" key="1">
    <source>
        <dbReference type="EMBL" id="GES11848.1"/>
    </source>
</evidence>
<comment type="caution">
    <text evidence="1">The sequence shown here is derived from an EMBL/GenBank/DDBJ whole genome shotgun (WGS) entry which is preliminary data.</text>
</comment>
<evidence type="ECO:0000313" key="2">
    <source>
        <dbReference type="Proteomes" id="UP000331127"/>
    </source>
</evidence>
<dbReference type="AlphaFoldDB" id="A0A5M3X0N9"/>
<accession>A0A5M3X0N9</accession>
<organism evidence="1 2">
    <name type="scientific">Acrocarpospora macrocephala</name>
    <dbReference type="NCBI Taxonomy" id="150177"/>
    <lineage>
        <taxon>Bacteria</taxon>
        <taxon>Bacillati</taxon>
        <taxon>Actinomycetota</taxon>
        <taxon>Actinomycetes</taxon>
        <taxon>Streptosporangiales</taxon>
        <taxon>Streptosporangiaceae</taxon>
        <taxon>Acrocarpospora</taxon>
    </lineage>
</organism>
<gene>
    <name evidence="1" type="ORF">Amac_054450</name>
</gene>
<proteinExistence type="predicted"/>
<dbReference type="Proteomes" id="UP000331127">
    <property type="component" value="Unassembled WGS sequence"/>
</dbReference>
<protein>
    <submittedName>
        <fullName evidence="1">Uncharacterized protein</fullName>
    </submittedName>
</protein>
<name>A0A5M3X0N9_9ACTN</name>
<dbReference type="RefSeq" id="WP_155357203.1">
    <property type="nucleotide sequence ID" value="NZ_BAAAHL010000038.1"/>
</dbReference>
<sequence length="68" mass="7292">MPIRQRRQKPLKLMVEVTGVIDAPAEKTWPLLRDSLAPKEVYGMTAAYRAAGGTAANGPRSPTESALG</sequence>
<dbReference type="EMBL" id="BLAE01000033">
    <property type="protein sequence ID" value="GES11848.1"/>
    <property type="molecule type" value="Genomic_DNA"/>
</dbReference>
<keyword evidence="2" id="KW-1185">Reference proteome</keyword>
<reference evidence="1 2" key="1">
    <citation type="submission" date="2019-10" db="EMBL/GenBank/DDBJ databases">
        <title>Whole genome shotgun sequence of Acrocarpospora macrocephala NBRC 16266.</title>
        <authorList>
            <person name="Ichikawa N."/>
            <person name="Kimura A."/>
            <person name="Kitahashi Y."/>
            <person name="Komaki H."/>
            <person name="Oguchi A."/>
        </authorList>
    </citation>
    <scope>NUCLEOTIDE SEQUENCE [LARGE SCALE GENOMIC DNA]</scope>
    <source>
        <strain evidence="1 2">NBRC 16266</strain>
    </source>
</reference>